<dbReference type="AlphaFoldDB" id="A0A833ZE84"/>
<sequence>MYLCLVVFCLGTSSVKTLKSCLLGENIFKRYYVLACLLKESILNKILSFTSNSELLKILAMPISYCILLKYNVFGDNRIYCISGLVSTYYIFLGYSLYYFACHYLFLLSSTFVSGGYCPLVQPPAALPSILMLAFCGRQGYQPIKHV</sequence>
<reference evidence="3 4" key="1">
    <citation type="journal article" date="2020" name="Nature">
        <title>Six reference-quality genomes reveal evolution of bat adaptations.</title>
        <authorList>
            <person name="Jebb D."/>
            <person name="Huang Z."/>
            <person name="Pippel M."/>
            <person name="Hughes G.M."/>
            <person name="Lavrichenko K."/>
            <person name="Devanna P."/>
            <person name="Winkler S."/>
            <person name="Jermiin L.S."/>
            <person name="Skirmuntt E.C."/>
            <person name="Katzourakis A."/>
            <person name="Burkitt-Gray L."/>
            <person name="Ray D.A."/>
            <person name="Sullivan K.A.M."/>
            <person name="Roscito J.G."/>
            <person name="Kirilenko B.M."/>
            <person name="Davalos L.M."/>
            <person name="Corthals A.P."/>
            <person name="Power M.L."/>
            <person name="Jones G."/>
            <person name="Ransome R.D."/>
            <person name="Dechmann D.K.N."/>
            <person name="Locatelli A.G."/>
            <person name="Puechmaille S.J."/>
            <person name="Fedrigo O."/>
            <person name="Jarvis E.D."/>
            <person name="Hiller M."/>
            <person name="Vernes S.C."/>
            <person name="Myers E.W."/>
            <person name="Teeling E.C."/>
        </authorList>
    </citation>
    <scope>NUCLEOTIDE SEQUENCE [LARGE SCALE GENOMIC DNA]</scope>
    <source>
        <strain evidence="3">Bat1K_MPI-CBG_1</strain>
    </source>
</reference>
<keyword evidence="1" id="KW-0472">Membrane</keyword>
<name>A0A833ZE84_9CHIR</name>
<evidence type="ECO:0000313" key="4">
    <source>
        <dbReference type="Proteomes" id="UP000664940"/>
    </source>
</evidence>
<feature type="chain" id="PRO_5032615988" evidence="2">
    <location>
        <begin position="18"/>
        <end position="147"/>
    </location>
</feature>
<dbReference type="Proteomes" id="UP000664940">
    <property type="component" value="Unassembled WGS sequence"/>
</dbReference>
<proteinExistence type="predicted"/>
<keyword evidence="1" id="KW-1133">Transmembrane helix</keyword>
<dbReference type="EMBL" id="JABVXQ010000008">
    <property type="protein sequence ID" value="KAF6094788.1"/>
    <property type="molecule type" value="Genomic_DNA"/>
</dbReference>
<feature type="transmembrane region" description="Helical" evidence="1">
    <location>
        <begin position="80"/>
        <end position="100"/>
    </location>
</feature>
<keyword evidence="1" id="KW-0812">Transmembrane</keyword>
<feature type="signal peptide" evidence="2">
    <location>
        <begin position="1"/>
        <end position="17"/>
    </location>
</feature>
<gene>
    <name evidence="3" type="ORF">HJG60_011883</name>
</gene>
<keyword evidence="2" id="KW-0732">Signal</keyword>
<evidence type="ECO:0000256" key="1">
    <source>
        <dbReference type="SAM" id="Phobius"/>
    </source>
</evidence>
<organism evidence="3 4">
    <name type="scientific">Phyllostomus discolor</name>
    <name type="common">pale spear-nosed bat</name>
    <dbReference type="NCBI Taxonomy" id="89673"/>
    <lineage>
        <taxon>Eukaryota</taxon>
        <taxon>Metazoa</taxon>
        <taxon>Chordata</taxon>
        <taxon>Craniata</taxon>
        <taxon>Vertebrata</taxon>
        <taxon>Euteleostomi</taxon>
        <taxon>Mammalia</taxon>
        <taxon>Eutheria</taxon>
        <taxon>Laurasiatheria</taxon>
        <taxon>Chiroptera</taxon>
        <taxon>Yangochiroptera</taxon>
        <taxon>Phyllostomidae</taxon>
        <taxon>Phyllostominae</taxon>
        <taxon>Phyllostomus</taxon>
    </lineage>
</organism>
<evidence type="ECO:0000256" key="2">
    <source>
        <dbReference type="SAM" id="SignalP"/>
    </source>
</evidence>
<evidence type="ECO:0000313" key="3">
    <source>
        <dbReference type="EMBL" id="KAF6094788.1"/>
    </source>
</evidence>
<accession>A0A833ZE84</accession>
<comment type="caution">
    <text evidence="3">The sequence shown here is derived from an EMBL/GenBank/DDBJ whole genome shotgun (WGS) entry which is preliminary data.</text>
</comment>
<protein>
    <submittedName>
        <fullName evidence="3">Uncharacterized protein</fullName>
    </submittedName>
</protein>